<name>A0A0B4G380_METAF</name>
<gene>
    <name evidence="2" type="ORF">MAN_08120</name>
</gene>
<dbReference type="VEuPathDB" id="FungiDB:MAN_08120"/>
<feature type="non-terminal residue" evidence="2">
    <location>
        <position position="1"/>
    </location>
</feature>
<organism evidence="2 3">
    <name type="scientific">Metarhizium anisopliae (strain ARSEF 549)</name>
    <dbReference type="NCBI Taxonomy" id="3151832"/>
    <lineage>
        <taxon>Eukaryota</taxon>
        <taxon>Fungi</taxon>
        <taxon>Dikarya</taxon>
        <taxon>Ascomycota</taxon>
        <taxon>Pezizomycotina</taxon>
        <taxon>Sordariomycetes</taxon>
        <taxon>Hypocreomycetidae</taxon>
        <taxon>Hypocreales</taxon>
        <taxon>Clavicipitaceae</taxon>
        <taxon>Metarhizium</taxon>
    </lineage>
</organism>
<keyword evidence="3" id="KW-1185">Reference proteome</keyword>
<dbReference type="OrthoDB" id="4490227at2759"/>
<feature type="domain" description="DUF7136" evidence="1">
    <location>
        <begin position="141"/>
        <end position="359"/>
    </location>
</feature>
<dbReference type="Proteomes" id="UP000031186">
    <property type="component" value="Unassembled WGS sequence"/>
</dbReference>
<proteinExistence type="predicted"/>
<dbReference type="InterPro" id="IPR055560">
    <property type="entry name" value="DUF7136"/>
</dbReference>
<evidence type="ECO:0000313" key="2">
    <source>
        <dbReference type="EMBL" id="KID62904.1"/>
    </source>
</evidence>
<dbReference type="HOGENOM" id="CLU_058866_0_0_1"/>
<dbReference type="EMBL" id="AZNF01000011">
    <property type="protein sequence ID" value="KID62904.1"/>
    <property type="molecule type" value="Genomic_DNA"/>
</dbReference>
<dbReference type="Pfam" id="PF23584">
    <property type="entry name" value="DUF7136"/>
    <property type="match status" value="1"/>
</dbReference>
<evidence type="ECO:0000313" key="3">
    <source>
        <dbReference type="Proteomes" id="UP000031186"/>
    </source>
</evidence>
<evidence type="ECO:0000259" key="1">
    <source>
        <dbReference type="Pfam" id="PF23584"/>
    </source>
</evidence>
<sequence length="394" mass="43932">MRNFRIGFVLGWLATRLHPNRHSPELGPRWVGRMTGTRPSGLRSLDLMLGEGGLGCWVAKKPPCLSFPKANKYTPYWHLFLRQHACRARTRHDSFSPHFGLLYLFNMTTFARTMIHIGRLFLLLASCGWAAVDVAGKSKVPETVEVDLVFPHNDTYAPVALMPLVFAIQNFPTSRPLFLQIDFDIFHTPSWNTTIQQGIIFLNHANYSNNNASTLHFVYDWTTRLNNTEGSWAMWWGVYSANCTDTGLAPGPLKLDLNYRRNLVHFSTKHGAQQPDLVAASKDGVCDKTTGVTFNITEVKEVSWFNRHSVDHDVCPILAPEAPKPNPCLAKVNATTASSILYDIQSKACMRGLNPKVTCPPEPQGQSAGTQTLAFTRGQISWLVLALAGLAKLV</sequence>
<accession>A0A0B4G380</accession>
<comment type="caution">
    <text evidence="2">The sequence shown here is derived from an EMBL/GenBank/DDBJ whole genome shotgun (WGS) entry which is preliminary data.</text>
</comment>
<protein>
    <submittedName>
        <fullName evidence="2">Chitinase</fullName>
    </submittedName>
</protein>
<dbReference type="AlphaFoldDB" id="A0A0B4G380"/>
<reference evidence="2 3" key="1">
    <citation type="journal article" date="2014" name="Proc. Natl. Acad. Sci. U.S.A.">
        <title>Trajectory and genomic determinants of fungal-pathogen speciation and host adaptation.</title>
        <authorList>
            <person name="Hu X."/>
            <person name="Xiao G."/>
            <person name="Zheng P."/>
            <person name="Shang Y."/>
            <person name="Su Y."/>
            <person name="Zhang X."/>
            <person name="Liu X."/>
            <person name="Zhan S."/>
            <person name="St Leger R.J."/>
            <person name="Wang C."/>
        </authorList>
    </citation>
    <scope>NUCLEOTIDE SEQUENCE [LARGE SCALE GENOMIC DNA]</scope>
    <source>
        <strain evidence="2 3">ARSEF 549</strain>
    </source>
</reference>